<protein>
    <submittedName>
        <fullName evidence="2">Uncharacterized protein</fullName>
    </submittedName>
</protein>
<dbReference type="Proteomes" id="UP000054408">
    <property type="component" value="Unassembled WGS sequence"/>
</dbReference>
<proteinExistence type="predicted"/>
<keyword evidence="3" id="KW-1185">Reference proteome</keyword>
<gene>
    <name evidence="2" type="ORF">AMSG_12120</name>
</gene>
<feature type="non-terminal residue" evidence="2">
    <location>
        <position position="1"/>
    </location>
</feature>
<reference evidence="2 3" key="1">
    <citation type="submission" date="2010-05" db="EMBL/GenBank/DDBJ databases">
        <title>The Genome Sequence of Thecamonas trahens ATCC 50062.</title>
        <authorList>
            <consortium name="The Broad Institute Genome Sequencing Platform"/>
            <person name="Russ C."/>
            <person name="Cuomo C."/>
            <person name="Shea T."/>
            <person name="Young S.K."/>
            <person name="Zeng Q."/>
            <person name="Koehrsen M."/>
            <person name="Haas B."/>
            <person name="Borodovsky M."/>
            <person name="Guigo R."/>
            <person name="Alvarado L."/>
            <person name="Berlin A."/>
            <person name="Bochicchio J."/>
            <person name="Borenstein D."/>
            <person name="Chapman S."/>
            <person name="Chen Z."/>
            <person name="Freedman E."/>
            <person name="Gellesch M."/>
            <person name="Goldberg J."/>
            <person name="Griggs A."/>
            <person name="Gujja S."/>
            <person name="Heilman E."/>
            <person name="Heiman D."/>
            <person name="Hepburn T."/>
            <person name="Howarth C."/>
            <person name="Jen D."/>
            <person name="Larson L."/>
            <person name="Mehta T."/>
            <person name="Park D."/>
            <person name="Pearson M."/>
            <person name="Roberts A."/>
            <person name="Saif S."/>
            <person name="Shenoy N."/>
            <person name="Sisk P."/>
            <person name="Stolte C."/>
            <person name="Sykes S."/>
            <person name="Thomson T."/>
            <person name="Walk T."/>
            <person name="White J."/>
            <person name="Yandava C."/>
            <person name="Burger G."/>
            <person name="Gray M.W."/>
            <person name="Holland P.W.H."/>
            <person name="King N."/>
            <person name="Lang F.B.F."/>
            <person name="Roger A.J."/>
            <person name="Ruiz-Trillo I."/>
            <person name="Lander E."/>
            <person name="Nusbaum C."/>
        </authorList>
    </citation>
    <scope>NUCLEOTIDE SEQUENCE [LARGE SCALE GENOMIC DNA]</scope>
    <source>
        <strain evidence="2 3">ATCC 50062</strain>
    </source>
</reference>
<accession>A0A0L0DIE8</accession>
<dbReference type="EMBL" id="GL349470">
    <property type="protein sequence ID" value="KNC51886.1"/>
    <property type="molecule type" value="Genomic_DNA"/>
</dbReference>
<dbReference type="RefSeq" id="XP_013755778.1">
    <property type="nucleotide sequence ID" value="XM_013900324.1"/>
</dbReference>
<dbReference type="AlphaFoldDB" id="A0A0L0DIE8"/>
<feature type="region of interest" description="Disordered" evidence="1">
    <location>
        <begin position="25"/>
        <end position="105"/>
    </location>
</feature>
<evidence type="ECO:0000313" key="3">
    <source>
        <dbReference type="Proteomes" id="UP000054408"/>
    </source>
</evidence>
<dbReference type="GeneID" id="25570035"/>
<evidence type="ECO:0000313" key="2">
    <source>
        <dbReference type="EMBL" id="KNC51886.1"/>
    </source>
</evidence>
<name>A0A0L0DIE8_THETB</name>
<organism evidence="2 3">
    <name type="scientific">Thecamonas trahens ATCC 50062</name>
    <dbReference type="NCBI Taxonomy" id="461836"/>
    <lineage>
        <taxon>Eukaryota</taxon>
        <taxon>Apusozoa</taxon>
        <taxon>Apusomonadida</taxon>
        <taxon>Apusomonadidae</taxon>
        <taxon>Thecamonas</taxon>
    </lineage>
</organism>
<sequence>MDCELGETPPPTSMSSVHMLRSLVSMPSLARMTRNCGERPSSASSSARRLVRTAHASRERSESRLASQDIGWMLASVPTPKRSTKTWRYADAPTQSQRRVSETKA</sequence>
<evidence type="ECO:0000256" key="1">
    <source>
        <dbReference type="SAM" id="MobiDB-lite"/>
    </source>
</evidence>